<dbReference type="Pfam" id="PF18139">
    <property type="entry name" value="LSDAT_euk"/>
    <property type="match status" value="1"/>
</dbReference>
<evidence type="ECO:0000259" key="1">
    <source>
        <dbReference type="Pfam" id="PF18139"/>
    </source>
</evidence>
<name>A0A6J8CRF3_MYTCO</name>
<protein>
    <recommendedName>
        <fullName evidence="1">TRPM SLOG domain-containing protein</fullName>
    </recommendedName>
</protein>
<dbReference type="GO" id="GO:0099604">
    <property type="term" value="F:ligand-gated calcium channel activity"/>
    <property type="evidence" value="ECO:0007669"/>
    <property type="project" value="TreeGrafter"/>
</dbReference>
<sequence length="255" mass="29032">MNTNNPRCREKIEIIVNQPIIKSEDVSPILSKLEERLVAADGNDNCFPGLVLSVIGDSESYVPKPWNTIAFTSGLLQSIQGVKKSWVIYRGKTGGISKLIYDAFREPKDETNEKFNKNTIIAIRPAKKNEKISKMIRKKLQGNTNGSTDICANFGKLSAEYTPLLSKEQDKVVIKMRVPVLMIAVEGDKNTIHQIKVAVMRNIPVLLIKGSGKAVDFIIEYLEESRPMLVFMLYWLCNWFTMKNLKKRDRDRKRV</sequence>
<keyword evidence="3" id="KW-1185">Reference proteome</keyword>
<dbReference type="InterPro" id="IPR041491">
    <property type="entry name" value="TRPM_SLOG"/>
</dbReference>
<accession>A0A6J8CRF3</accession>
<evidence type="ECO:0000313" key="2">
    <source>
        <dbReference type="EMBL" id="CAC5398361.1"/>
    </source>
</evidence>
<organism evidence="2 3">
    <name type="scientific">Mytilus coruscus</name>
    <name type="common">Sea mussel</name>
    <dbReference type="NCBI Taxonomy" id="42192"/>
    <lineage>
        <taxon>Eukaryota</taxon>
        <taxon>Metazoa</taxon>
        <taxon>Spiralia</taxon>
        <taxon>Lophotrochozoa</taxon>
        <taxon>Mollusca</taxon>
        <taxon>Bivalvia</taxon>
        <taxon>Autobranchia</taxon>
        <taxon>Pteriomorphia</taxon>
        <taxon>Mytilida</taxon>
        <taxon>Mytiloidea</taxon>
        <taxon>Mytilidae</taxon>
        <taxon>Mytilinae</taxon>
        <taxon>Mytilus</taxon>
    </lineage>
</organism>
<proteinExistence type="predicted"/>
<feature type="domain" description="TRPM SLOG" evidence="1">
    <location>
        <begin position="156"/>
        <end position="218"/>
    </location>
</feature>
<dbReference type="OrthoDB" id="10029073at2759"/>
<evidence type="ECO:0000313" key="3">
    <source>
        <dbReference type="Proteomes" id="UP000507470"/>
    </source>
</evidence>
<dbReference type="AlphaFoldDB" id="A0A6J8CRF3"/>
<dbReference type="PANTHER" id="PTHR13800:SF12">
    <property type="entry name" value="TRANSIENT RECEPTOR POTENTIAL CATION CHANNEL SUBFAMILY M MEMBER-LIKE 2"/>
    <property type="match status" value="1"/>
</dbReference>
<dbReference type="EMBL" id="CACVKT020005897">
    <property type="protein sequence ID" value="CAC5398361.1"/>
    <property type="molecule type" value="Genomic_DNA"/>
</dbReference>
<dbReference type="PANTHER" id="PTHR13800">
    <property type="entry name" value="TRANSIENT RECEPTOR POTENTIAL CATION CHANNEL, SUBFAMILY M, MEMBER 6"/>
    <property type="match status" value="1"/>
</dbReference>
<dbReference type="InterPro" id="IPR050927">
    <property type="entry name" value="TRPM"/>
</dbReference>
<reference evidence="2 3" key="1">
    <citation type="submission" date="2020-06" db="EMBL/GenBank/DDBJ databases">
        <authorList>
            <person name="Li R."/>
            <person name="Bekaert M."/>
        </authorList>
    </citation>
    <scope>NUCLEOTIDE SEQUENCE [LARGE SCALE GENOMIC DNA]</scope>
    <source>
        <strain evidence="3">wild</strain>
    </source>
</reference>
<dbReference type="GO" id="GO:0005886">
    <property type="term" value="C:plasma membrane"/>
    <property type="evidence" value="ECO:0007669"/>
    <property type="project" value="TreeGrafter"/>
</dbReference>
<dbReference type="Proteomes" id="UP000507470">
    <property type="component" value="Unassembled WGS sequence"/>
</dbReference>
<gene>
    <name evidence="2" type="ORF">MCOR_32738</name>
</gene>